<gene>
    <name evidence="3" type="ordered locus">Tresu_1597</name>
</gene>
<dbReference type="eggNOG" id="ENOG5032IEC">
    <property type="taxonomic scope" value="Bacteria"/>
</dbReference>
<accession>F2NVR0</accession>
<dbReference type="KEGG" id="tsu:Tresu_1597"/>
<reference evidence="3 4" key="1">
    <citation type="journal article" date="2011" name="Stand. Genomic Sci.">
        <title>Complete genome sequence of Treponema succinifaciens type strain (6091).</title>
        <authorList>
            <person name="Han C."/>
            <person name="Gronow S."/>
            <person name="Teshima H."/>
            <person name="Lapidus A."/>
            <person name="Nolan M."/>
            <person name="Lucas S."/>
            <person name="Hammon N."/>
            <person name="Deshpande S."/>
            <person name="Cheng J.F."/>
            <person name="Zeytun A."/>
            <person name="Tapia R."/>
            <person name="Goodwin L."/>
            <person name="Pitluck S."/>
            <person name="Liolios K."/>
            <person name="Pagani I."/>
            <person name="Ivanova N."/>
            <person name="Mavromatis K."/>
            <person name="Mikhailova N."/>
            <person name="Huntemann M."/>
            <person name="Pati A."/>
            <person name="Chen A."/>
            <person name="Palaniappan K."/>
            <person name="Land M."/>
            <person name="Hauser L."/>
            <person name="Brambilla E.M."/>
            <person name="Rohde M."/>
            <person name="Goker M."/>
            <person name="Woyke T."/>
            <person name="Bristow J."/>
            <person name="Eisen J.A."/>
            <person name="Markowitz V."/>
            <person name="Hugenholtz P."/>
            <person name="Kyrpides N.C."/>
            <person name="Klenk H.P."/>
            <person name="Detter J.C."/>
        </authorList>
    </citation>
    <scope>NUCLEOTIDE SEQUENCE [LARGE SCALE GENOMIC DNA]</scope>
    <source>
        <strain evidence="4">ATCC 33096 / DSM 2489 / 6091</strain>
    </source>
</reference>
<protein>
    <submittedName>
        <fullName evidence="3">Cell division protein FtsL</fullName>
    </submittedName>
</protein>
<feature type="coiled-coil region" evidence="1">
    <location>
        <begin position="33"/>
        <end position="60"/>
    </location>
</feature>
<feature type="transmembrane region" description="Helical" evidence="2">
    <location>
        <begin position="6"/>
        <end position="28"/>
    </location>
</feature>
<dbReference type="GeneID" id="302998756"/>
<evidence type="ECO:0000313" key="4">
    <source>
        <dbReference type="Proteomes" id="UP000006852"/>
    </source>
</evidence>
<dbReference type="HOGENOM" id="CLU_163435_1_0_12"/>
<evidence type="ECO:0000256" key="1">
    <source>
        <dbReference type="SAM" id="Coils"/>
    </source>
</evidence>
<keyword evidence="2" id="KW-0812">Transmembrane</keyword>
<evidence type="ECO:0000256" key="2">
    <source>
        <dbReference type="SAM" id="Phobius"/>
    </source>
</evidence>
<keyword evidence="4" id="KW-1185">Reference proteome</keyword>
<dbReference type="InterPro" id="IPR007060">
    <property type="entry name" value="FtsL/DivIC"/>
</dbReference>
<name>F2NVR0_TRES6</name>
<keyword evidence="1" id="KW-0175">Coiled coil</keyword>
<keyword evidence="2" id="KW-0472">Membrane</keyword>
<sequence length="99" mass="11403">MKIKSLLKNFCLVIFSLGIPGLLILNGIQSSKYRELKKEVLDLEKKQEKLIAENKKLITDISVLSSSDRIETIAENDLGMRKAETEEIVRVEMRKNERK</sequence>
<reference evidence="4" key="2">
    <citation type="submission" date="2011-04" db="EMBL/GenBank/DDBJ databases">
        <title>The complete genome of chromosome of Treponema succinifaciens DSM 2489.</title>
        <authorList>
            <person name="Lucas S."/>
            <person name="Copeland A."/>
            <person name="Lapidus A."/>
            <person name="Bruce D."/>
            <person name="Goodwin L."/>
            <person name="Pitluck S."/>
            <person name="Peters L."/>
            <person name="Kyrpides N."/>
            <person name="Mavromatis K."/>
            <person name="Ivanova N."/>
            <person name="Ovchinnikova G."/>
            <person name="Teshima H."/>
            <person name="Detter J.C."/>
            <person name="Tapia R."/>
            <person name="Han C."/>
            <person name="Land M."/>
            <person name="Hauser L."/>
            <person name="Markowitz V."/>
            <person name="Cheng J.-F."/>
            <person name="Hugenholtz P."/>
            <person name="Woyke T."/>
            <person name="Wu D."/>
            <person name="Gronow S."/>
            <person name="Wellnitz S."/>
            <person name="Brambilla E."/>
            <person name="Klenk H.-P."/>
            <person name="Eisen J.A."/>
        </authorList>
    </citation>
    <scope>NUCLEOTIDE SEQUENCE [LARGE SCALE GENOMIC DNA]</scope>
    <source>
        <strain evidence="4">ATCC 33096 / DSM 2489 / 6091</strain>
    </source>
</reference>
<dbReference type="OrthoDB" id="361413at2"/>
<dbReference type="Proteomes" id="UP000006852">
    <property type="component" value="Chromosome"/>
</dbReference>
<dbReference type="EMBL" id="CP002631">
    <property type="protein sequence ID" value="AEB14497.1"/>
    <property type="molecule type" value="Genomic_DNA"/>
</dbReference>
<keyword evidence="2" id="KW-1133">Transmembrane helix</keyword>
<keyword evidence="3" id="KW-0131">Cell cycle</keyword>
<organism evidence="3 4">
    <name type="scientific">Treponema succinifaciens (strain ATCC 33096 / DSM 2489 / 6091)</name>
    <dbReference type="NCBI Taxonomy" id="869209"/>
    <lineage>
        <taxon>Bacteria</taxon>
        <taxon>Pseudomonadati</taxon>
        <taxon>Spirochaetota</taxon>
        <taxon>Spirochaetia</taxon>
        <taxon>Spirochaetales</taxon>
        <taxon>Treponemataceae</taxon>
        <taxon>Treponema</taxon>
    </lineage>
</organism>
<dbReference type="STRING" id="869209.Tresu_1597"/>
<dbReference type="AlphaFoldDB" id="F2NVR0"/>
<dbReference type="Pfam" id="PF04977">
    <property type="entry name" value="DivIC"/>
    <property type="match status" value="1"/>
</dbReference>
<proteinExistence type="predicted"/>
<keyword evidence="3" id="KW-0132">Cell division</keyword>
<dbReference type="RefSeq" id="WP_013701779.1">
    <property type="nucleotide sequence ID" value="NC_015385.1"/>
</dbReference>
<dbReference type="GO" id="GO:0051301">
    <property type="term" value="P:cell division"/>
    <property type="evidence" value="ECO:0007669"/>
    <property type="project" value="UniProtKB-KW"/>
</dbReference>
<evidence type="ECO:0000313" key="3">
    <source>
        <dbReference type="EMBL" id="AEB14497.1"/>
    </source>
</evidence>